<evidence type="ECO:0000313" key="6">
    <source>
        <dbReference type="Proteomes" id="UP000095765"/>
    </source>
</evidence>
<dbReference type="InterPro" id="IPR036291">
    <property type="entry name" value="NAD(P)-bd_dom_sf"/>
</dbReference>
<name>A0A174PAP2_9FIRM</name>
<evidence type="ECO:0000313" key="5">
    <source>
        <dbReference type="EMBL" id="RGE69922.1"/>
    </source>
</evidence>
<dbReference type="PRINTS" id="PR00080">
    <property type="entry name" value="SDRFAMILY"/>
</dbReference>
<dbReference type="GO" id="GO:0008206">
    <property type="term" value="P:bile acid metabolic process"/>
    <property type="evidence" value="ECO:0007669"/>
    <property type="project" value="UniProtKB-ARBA"/>
</dbReference>
<dbReference type="NCBIfam" id="TIGR01832">
    <property type="entry name" value="kduD"/>
    <property type="match status" value="1"/>
</dbReference>
<dbReference type="PRINTS" id="PR00081">
    <property type="entry name" value="GDHRDH"/>
</dbReference>
<protein>
    <submittedName>
        <fullName evidence="3 5">2-dehydro-3-deoxy-D-gluconate 5-dehydrogenase</fullName>
        <ecNumber evidence="3 5">1.1.1.127</ecNumber>
    </submittedName>
    <submittedName>
        <fullName evidence="4">2-deoxy-D-gluconate 3-dehydrogenase</fullName>
    </submittedName>
</protein>
<dbReference type="EMBL" id="QVME01000001">
    <property type="protein sequence ID" value="RGE69922.1"/>
    <property type="molecule type" value="Genomic_DNA"/>
</dbReference>
<dbReference type="InterPro" id="IPR020904">
    <property type="entry name" value="Sc_DH/Rdtase_CS"/>
</dbReference>
<dbReference type="SUPFAM" id="SSF51735">
    <property type="entry name" value="NAD(P)-binding Rossmann-fold domains"/>
    <property type="match status" value="1"/>
</dbReference>
<dbReference type="Proteomes" id="UP000095765">
    <property type="component" value="Unassembled WGS sequence"/>
</dbReference>
<evidence type="ECO:0000313" key="7">
    <source>
        <dbReference type="Proteomes" id="UP000196386"/>
    </source>
</evidence>
<dbReference type="InterPro" id="IPR002347">
    <property type="entry name" value="SDR_fam"/>
</dbReference>
<dbReference type="GO" id="GO:0047001">
    <property type="term" value="F:2-dehydro-3-deoxy-D-gluconate 5-dehydrogenase activity"/>
    <property type="evidence" value="ECO:0007669"/>
    <property type="project" value="UniProtKB-EC"/>
</dbReference>
<comment type="similarity">
    <text evidence="1">Belongs to the short-chain dehydrogenases/reductases (SDR) family.</text>
</comment>
<dbReference type="EMBL" id="CZBE01000007">
    <property type="protein sequence ID" value="CUP58093.1"/>
    <property type="molecule type" value="Genomic_DNA"/>
</dbReference>
<organism evidence="3 6">
    <name type="scientific">Anaerotruncus colihominis</name>
    <dbReference type="NCBI Taxonomy" id="169435"/>
    <lineage>
        <taxon>Bacteria</taxon>
        <taxon>Bacillati</taxon>
        <taxon>Bacillota</taxon>
        <taxon>Clostridia</taxon>
        <taxon>Eubacteriales</taxon>
        <taxon>Oscillospiraceae</taxon>
        <taxon>Anaerotruncus</taxon>
    </lineage>
</organism>
<sequence>METIEKFSLKGKAAIVTGATRGLGQGIAIGLAGAGADIVGVGRSDHSQTREKIEKLGRRYLELKLDMGENTTPELVVQKTVEQFGKVDILVNAAGITRRVMAIDISRKDWQDVLDVNLTALFFMCQAVARQFIKQGGGGKIINIGSMTSYQGGIKVIPYTASKAAVRNITMHMCNEWAAPYGIHINCIAPGYMVTDMTAPMRSETSRMAETNTRIPMDRWGVPEDLAGAAIFLASDASDYVNGFTIAVDGGFLAKS</sequence>
<dbReference type="PANTHER" id="PTHR42760:SF5">
    <property type="entry name" value="2-DEHYDRO-3-DEOXY-D-GLUCONATE 5-DEHYDROGENASE"/>
    <property type="match status" value="1"/>
</dbReference>
<dbReference type="OrthoDB" id="1999550at2"/>
<evidence type="ECO:0000313" key="8">
    <source>
        <dbReference type="Proteomes" id="UP000260828"/>
    </source>
</evidence>
<dbReference type="EC" id="1.1.1.127" evidence="3 5"/>
<dbReference type="PANTHER" id="PTHR42760">
    <property type="entry name" value="SHORT-CHAIN DEHYDROGENASES/REDUCTASES FAMILY MEMBER"/>
    <property type="match status" value="1"/>
</dbReference>
<dbReference type="RefSeq" id="WP_006877076.1">
    <property type="nucleotide sequence ID" value="NZ_CABIWA010000009.1"/>
</dbReference>
<dbReference type="GO" id="GO:0051287">
    <property type="term" value="F:NAD binding"/>
    <property type="evidence" value="ECO:0007669"/>
    <property type="project" value="InterPro"/>
</dbReference>
<reference evidence="5 8" key="4">
    <citation type="submission" date="2018-08" db="EMBL/GenBank/DDBJ databases">
        <title>A genome reference for cultivated species of the human gut microbiota.</title>
        <authorList>
            <person name="Zou Y."/>
            <person name="Xue W."/>
            <person name="Luo G."/>
        </authorList>
    </citation>
    <scope>NUCLEOTIDE SEQUENCE [LARGE SCALE GENOMIC DNA]</scope>
    <source>
        <strain evidence="5 8">TF05-12AC</strain>
    </source>
</reference>
<evidence type="ECO:0000313" key="4">
    <source>
        <dbReference type="EMBL" id="OUP71073.1"/>
    </source>
</evidence>
<dbReference type="Pfam" id="PF13561">
    <property type="entry name" value="adh_short_C2"/>
    <property type="match status" value="1"/>
</dbReference>
<accession>A0A174PAP2</accession>
<dbReference type="EMBL" id="NFKP01000002">
    <property type="protein sequence ID" value="OUP71073.1"/>
    <property type="molecule type" value="Genomic_DNA"/>
</dbReference>
<proteinExistence type="inferred from homology"/>
<evidence type="ECO:0000256" key="2">
    <source>
        <dbReference type="ARBA" id="ARBA00023002"/>
    </source>
</evidence>
<dbReference type="Proteomes" id="UP000260828">
    <property type="component" value="Unassembled WGS sequence"/>
</dbReference>
<reference evidence="4" key="3">
    <citation type="journal article" date="2018" name="BMC Genomics">
        <title>Whole genome sequencing and function prediction of 133 gut anaerobes isolated from chicken caecum in pure cultures.</title>
        <authorList>
            <person name="Medvecky M."/>
            <person name="Cejkova D."/>
            <person name="Polansky O."/>
            <person name="Karasova D."/>
            <person name="Kubasova T."/>
            <person name="Cizek A."/>
            <person name="Rychlik I."/>
        </authorList>
    </citation>
    <scope>NUCLEOTIDE SEQUENCE</scope>
    <source>
        <strain evidence="4">An175</strain>
    </source>
</reference>
<gene>
    <name evidence="3" type="primary">kduD_1</name>
    <name evidence="5" type="synonym">kduD</name>
    <name evidence="4" type="ORF">B5F11_03140</name>
    <name evidence="5" type="ORF">DXC40_02350</name>
    <name evidence="3" type="ORF">ERS852551_01254</name>
</gene>
<dbReference type="PROSITE" id="PS00061">
    <property type="entry name" value="ADH_SHORT"/>
    <property type="match status" value="1"/>
</dbReference>
<reference evidence="3 6" key="1">
    <citation type="submission" date="2015-09" db="EMBL/GenBank/DDBJ databases">
        <authorList>
            <consortium name="Pathogen Informatics"/>
        </authorList>
    </citation>
    <scope>NUCLEOTIDE SEQUENCE [LARGE SCALE GENOMIC DNA]</scope>
    <source>
        <strain evidence="3 6">2789STDY5834939</strain>
    </source>
</reference>
<reference evidence="7" key="2">
    <citation type="submission" date="2017-04" db="EMBL/GenBank/DDBJ databases">
        <title>Function of individual gut microbiota members based on whole genome sequencing of pure cultures obtained from chicken caecum.</title>
        <authorList>
            <person name="Medvecky M."/>
            <person name="Cejkova D."/>
            <person name="Polansky O."/>
            <person name="Karasova D."/>
            <person name="Kubasova T."/>
            <person name="Cizek A."/>
            <person name="Rychlik I."/>
        </authorList>
    </citation>
    <scope>NUCLEOTIDE SEQUENCE [LARGE SCALE GENOMIC DNA]</scope>
    <source>
        <strain evidence="7">An175</strain>
    </source>
</reference>
<dbReference type="Proteomes" id="UP000196386">
    <property type="component" value="Unassembled WGS sequence"/>
</dbReference>
<evidence type="ECO:0000313" key="3">
    <source>
        <dbReference type="EMBL" id="CUP58093.1"/>
    </source>
</evidence>
<dbReference type="GeneID" id="72465313"/>
<keyword evidence="2 3" id="KW-0560">Oxidoreductase</keyword>
<dbReference type="FunFam" id="3.40.50.720:FF:000084">
    <property type="entry name" value="Short-chain dehydrogenase reductase"/>
    <property type="match status" value="1"/>
</dbReference>
<dbReference type="Gene3D" id="3.40.50.720">
    <property type="entry name" value="NAD(P)-binding Rossmann-like Domain"/>
    <property type="match status" value="1"/>
</dbReference>
<dbReference type="AlphaFoldDB" id="A0A174PAP2"/>
<dbReference type="GO" id="GO:0008678">
    <property type="term" value="F:2-deoxy-D-gluconate 3-dehydrogenase activity"/>
    <property type="evidence" value="ECO:0007669"/>
    <property type="project" value="InterPro"/>
</dbReference>
<dbReference type="InterPro" id="IPR011286">
    <property type="entry name" value="2-deoxy-D-gluc_3_DH"/>
</dbReference>
<evidence type="ECO:0000256" key="1">
    <source>
        <dbReference type="ARBA" id="ARBA00006484"/>
    </source>
</evidence>